<gene>
    <name evidence="2" type="ordered locus">mhp067</name>
</gene>
<dbReference type="Gene3D" id="3.40.50.300">
    <property type="entry name" value="P-loop containing nucleotide triphosphate hydrolases"/>
    <property type="match status" value="3"/>
</dbReference>
<dbReference type="RefSeq" id="WP_011205905.1">
    <property type="nucleotide sequence ID" value="NC_006360.1"/>
</dbReference>
<dbReference type="InterPro" id="IPR047187">
    <property type="entry name" value="SF1_C_Upf1"/>
</dbReference>
<dbReference type="KEGG" id="mhy:mhp067"/>
<feature type="domain" description="RAP" evidence="1">
    <location>
        <begin position="1302"/>
        <end position="1358"/>
    </location>
</feature>
<dbReference type="SUPFAM" id="SSF52980">
    <property type="entry name" value="Restriction endonuclease-like"/>
    <property type="match status" value="1"/>
</dbReference>
<dbReference type="InterPro" id="IPR013584">
    <property type="entry name" value="RAP"/>
</dbReference>
<evidence type="ECO:0000259" key="1">
    <source>
        <dbReference type="SMART" id="SM00952"/>
    </source>
</evidence>
<dbReference type="InterPro" id="IPR027417">
    <property type="entry name" value="P-loop_NTPase"/>
</dbReference>
<dbReference type="Pfam" id="PF13087">
    <property type="entry name" value="AAA_12"/>
    <property type="match status" value="1"/>
</dbReference>
<sequence>MEVDSVYENLKNWQNKLLDISKKNRLINFNLFQPTKSVPLKLGILLPDFNQFLDNIIENKTTLFFRSLDQQKKASKKNSHKLSDFLPLTLEQLQINTKISKIPPKVIISDFLLEQEQLIIKNLYQKSKNYKEEKSINILYLGIGFLKWYENTEENTPIYSPIFLFPVQINRLIFQAKETISLEFLDNAFLSINFTLLKKLQILGLDTKLSKFRIDNSLSIKENYNNFKKLFSEGNNLSNWEMIETIQLSAFDYSKIEIYTDLVENQEKIIKNNFYTEINGNFFGSDSLIKTTDETKKIKTADEFNNINPRDYFHILEADSTQEAAIQAAIKGENFILDGPPGTGKSQTITNIINEFLARGKTVLFVAEKLAALNVVYSNLKKIGLSDSVIAIHNENINKKEIINELLNTLEKGSNSILINKVESNLIENNYSELQRKLNDYGDKLTKIRPQLSKSLYQLIAEYQNLADFSSFDFYLSEEKIRKINYETLQKIQWALNNLFQKLKNINFNLKKHPWYGFKSAQVDEFEKEKFRTWLLELIKLSKLIFENIKEFKFFLMHSDQHLSNIINLSELLESLYKLTKIDLVGLQEIEDLSFEIEKYSQIKETKAEIISLEDNLKVYFKRIPLNIPLLEFKEVIETHQNSRIKFLDFKYKKIKKTLSTYLKDGYEPEIFLKTHSLIHLLIQKKLLLSKLVESLKFKLSLNSEEEIENNLWQLKFYVKLKFLNNSTKIKVQNKEFVDFFFDSKYTKELLTEKLFSPVIKFMQIWKEFSSYFDSKQFDFLFLEKKKFEENLHQKFVKIDQIYEISRINTDINALIQLEIDDFVKKAIEKNIQQDFYKIFTKKFYKLLIDQIVHLEFEAFDWQTLHLNQMQFEQAQKNLDQLTRKKVDSILLEKIPQIDSFSDKNSEIRILKQEANKSRRLMPFHELFVRIPNLLKKLKPCLMMSPLSVSSYFKNSDIVFDLVIFDEASQLKPESAIGAIIRGKQYIIAGDKEQMPPTSFFDSLSEYGENDEDLAEFNVSDYLSILDVSQTFLKSYRLKWHYRSKFEELIQPSNIEIYNNDLMTFPAIERPQEFQGIKFFKVEKAVYKNRRNEKEAEKVLEVLAEIFQKYQNKFTIGVVTTNLEQEKLIAGKIDRFKAENPRYFQGISEGIFVKNIESVQGDERDIIIFSLNFGPNPEGKISANFGAINQKNGYRRLNVAFTRAKYSTVVVSSIEPEQIDLTKTKARGAVFLRKYLEIAKYGAQFSTQTTKTTSNEVTFESIVYNELKKLGYKLLKNVGYSNYKIDLVILNPENEDQFLLGIECDGSIFAKLKNARDRDILRKKVLESRGWKIFRIWSIDWFQNPKLQIKKIKEQLKLIGTKKAEKSQDVLVKQKKTNENLILIAEKPKNNFRSAFQIRFKLDFQTLIKLYDKIKDKFSLLIYIFEKVQILHKNEFYKIIAWLDGKTRTSILTKQDALKIANNLIKKGIIFESQSHYLLKNVVNYNFFFQPKRPIKEIHYFEIKDLIIKIVQHTNSITKADLYNLILEVTHFTSLQNKTRDYLDRCLEKLISEKLIFIDRYSNLTL</sequence>
<dbReference type="InterPro" id="IPR011335">
    <property type="entry name" value="Restrct_endonuc-II-like"/>
</dbReference>
<dbReference type="PANTHER" id="PTHR10887">
    <property type="entry name" value="DNA2/NAM7 HELICASE FAMILY"/>
    <property type="match status" value="1"/>
</dbReference>
<reference evidence="2 3" key="1">
    <citation type="journal article" date="2004" name="J. Bacteriol.">
        <title>The genome sequence of Mycoplasma hyopneumoniae strain 232, the agent of swine mycoplasmosis.</title>
        <authorList>
            <person name="Minion F.C."/>
            <person name="Lefkowitz E.J."/>
            <person name="Madsen M.L."/>
            <person name="Cleary B.J."/>
            <person name="Swartzell S.M."/>
            <person name="Mahairas G.G."/>
        </authorList>
    </citation>
    <scope>NUCLEOTIDE SEQUENCE [LARGE SCALE GENOMIC DNA]</scope>
    <source>
        <strain evidence="2 3">232</strain>
    </source>
</reference>
<name>Q601Y4_MESH2</name>
<accession>Q601Y4</accession>
<dbReference type="Proteomes" id="UP000006822">
    <property type="component" value="Chromosome"/>
</dbReference>
<dbReference type="InterPro" id="IPR041679">
    <property type="entry name" value="DNA2/NAM7-like_C"/>
</dbReference>
<dbReference type="PANTHER" id="PTHR10887:SF530">
    <property type="entry name" value="SUPERFAMILY I DNA HELICASES"/>
    <property type="match status" value="1"/>
</dbReference>
<dbReference type="eggNOG" id="COG0714">
    <property type="taxonomic scope" value="Bacteria"/>
</dbReference>
<dbReference type="InterPro" id="IPR025103">
    <property type="entry name" value="DUF4011"/>
</dbReference>
<dbReference type="HOGENOM" id="CLU_000788_3_2_14"/>
<dbReference type="GO" id="GO:0004386">
    <property type="term" value="F:helicase activity"/>
    <property type="evidence" value="ECO:0007669"/>
    <property type="project" value="InterPro"/>
</dbReference>
<dbReference type="Pfam" id="PF13086">
    <property type="entry name" value="AAA_11"/>
    <property type="match status" value="1"/>
</dbReference>
<dbReference type="eggNOG" id="COG1112">
    <property type="taxonomic scope" value="Bacteria"/>
</dbReference>
<dbReference type="Pfam" id="PF13195">
    <property type="entry name" value="DUF4011"/>
    <property type="match status" value="1"/>
</dbReference>
<organism evidence="2 3">
    <name type="scientific">Mesomycoplasma hyopneumoniae (strain 232)</name>
    <name type="common">Mycoplasma hyopneumoniae</name>
    <dbReference type="NCBI Taxonomy" id="295358"/>
    <lineage>
        <taxon>Bacteria</taxon>
        <taxon>Bacillati</taxon>
        <taxon>Mycoplasmatota</taxon>
        <taxon>Mycoplasmoidales</taxon>
        <taxon>Metamycoplasmataceae</taxon>
        <taxon>Mesomycoplasma</taxon>
    </lineage>
</organism>
<dbReference type="InterPro" id="IPR045055">
    <property type="entry name" value="DNA2/NAM7-like"/>
</dbReference>
<evidence type="ECO:0000313" key="2">
    <source>
        <dbReference type="EMBL" id="AAV27391.1"/>
    </source>
</evidence>
<dbReference type="InterPro" id="IPR041677">
    <property type="entry name" value="DNA2/NAM7_AAA_11"/>
</dbReference>
<dbReference type="Gene3D" id="3.40.960.10">
    <property type="entry name" value="VSR Endonuclease"/>
    <property type="match status" value="1"/>
</dbReference>
<dbReference type="PhylomeDB" id="Q601Y4"/>
<dbReference type="EMBL" id="AE017332">
    <property type="protein sequence ID" value="AAV27391.1"/>
    <property type="molecule type" value="Genomic_DNA"/>
</dbReference>
<dbReference type="Pfam" id="PF18741">
    <property type="entry name" value="MTES_1575"/>
    <property type="match status" value="1"/>
</dbReference>
<protein>
    <recommendedName>
        <fullName evidence="1">RAP domain-containing protein</fullName>
    </recommendedName>
</protein>
<dbReference type="SUPFAM" id="SSF52540">
    <property type="entry name" value="P-loop containing nucleoside triphosphate hydrolases"/>
    <property type="match status" value="1"/>
</dbReference>
<dbReference type="FunFam" id="3.40.960.10:FF:000002">
    <property type="entry name" value="DNA helicase related protein"/>
    <property type="match status" value="1"/>
</dbReference>
<dbReference type="SMART" id="SM00952">
    <property type="entry name" value="RAP"/>
    <property type="match status" value="1"/>
</dbReference>
<evidence type="ECO:0000313" key="3">
    <source>
        <dbReference type="Proteomes" id="UP000006822"/>
    </source>
</evidence>
<proteinExistence type="predicted"/>
<dbReference type="CDD" id="cd18808">
    <property type="entry name" value="SF1_C_Upf1"/>
    <property type="match status" value="1"/>
</dbReference>
<dbReference type="InterPro" id="IPR049468">
    <property type="entry name" value="Restrct_endonuc-II-like_dom"/>
</dbReference>